<organism evidence="1">
    <name type="scientific">Cacopsylla melanoneura</name>
    <dbReference type="NCBI Taxonomy" id="428564"/>
    <lineage>
        <taxon>Eukaryota</taxon>
        <taxon>Metazoa</taxon>
        <taxon>Ecdysozoa</taxon>
        <taxon>Arthropoda</taxon>
        <taxon>Hexapoda</taxon>
        <taxon>Insecta</taxon>
        <taxon>Pterygota</taxon>
        <taxon>Neoptera</taxon>
        <taxon>Paraneoptera</taxon>
        <taxon>Hemiptera</taxon>
        <taxon>Sternorrhyncha</taxon>
        <taxon>Psylloidea</taxon>
        <taxon>Psyllidae</taxon>
        <taxon>Psyllinae</taxon>
        <taxon>Cacopsylla</taxon>
    </lineage>
</organism>
<sequence>MKEGSVRSAETTEIIETIGTTETIETTETIGIVDLLLGEISTVTDRLGPEMTETEAPLATTTVKTRERSDGTPTTIETLVIKPEEEMMVVIVPPLPTRLLQEQPPPLLTLRLLLAR</sequence>
<proteinExistence type="predicted"/>
<reference evidence="1" key="1">
    <citation type="submission" date="2021-05" db="EMBL/GenBank/DDBJ databases">
        <authorList>
            <person name="Alioto T."/>
            <person name="Alioto T."/>
            <person name="Gomez Garrido J."/>
        </authorList>
    </citation>
    <scope>NUCLEOTIDE SEQUENCE</scope>
</reference>
<evidence type="ECO:0000313" key="1">
    <source>
        <dbReference type="EMBL" id="CAG6621593.1"/>
    </source>
</evidence>
<dbReference type="EMBL" id="HBUF01050552">
    <property type="protein sequence ID" value="CAG6621593.1"/>
    <property type="molecule type" value="Transcribed_RNA"/>
</dbReference>
<dbReference type="EMBL" id="HBUF01050551">
    <property type="protein sequence ID" value="CAG6621591.1"/>
    <property type="molecule type" value="Transcribed_RNA"/>
</dbReference>
<dbReference type="AlphaFoldDB" id="A0A8D8Q1Z6"/>
<name>A0A8D8Q1Z6_9HEMI</name>
<dbReference type="EMBL" id="HBUF01202919">
    <property type="protein sequence ID" value="CAG6662553.1"/>
    <property type="molecule type" value="Transcribed_RNA"/>
</dbReference>
<dbReference type="EMBL" id="HBUF01202918">
    <property type="protein sequence ID" value="CAG6662550.1"/>
    <property type="molecule type" value="Transcribed_RNA"/>
</dbReference>
<protein>
    <submittedName>
        <fullName evidence="1">Uncharacterized protein</fullName>
    </submittedName>
</protein>
<accession>A0A8D8Q1Z6</accession>